<keyword evidence="1 3" id="KW-0560">Oxidoreductase</keyword>
<dbReference type="SUPFAM" id="SSF53720">
    <property type="entry name" value="ALDH-like"/>
    <property type="match status" value="1"/>
</dbReference>
<comment type="similarity">
    <text evidence="3">Belongs to the aldehyde dehydrogenase family.</text>
</comment>
<keyword evidence="6" id="KW-1185">Reference proteome</keyword>
<dbReference type="FunFam" id="3.40.309.10:FF:000009">
    <property type="entry name" value="Aldehyde dehydrogenase A"/>
    <property type="match status" value="1"/>
</dbReference>
<dbReference type="EMBL" id="LOPV01000655">
    <property type="protein sequence ID" value="KTG11314.1"/>
    <property type="molecule type" value="Genomic_DNA"/>
</dbReference>
<dbReference type="Pfam" id="PF00171">
    <property type="entry name" value="Aldedh"/>
    <property type="match status" value="1"/>
</dbReference>
<sequence>MSLIDEEIDLPAGVLNVVTGGGSVGAGLVKDPEVDYVTMTGNVDTGKAIMRNAADDLTHVSLELGGKAPAIVCADADIESAVEHIVGSRTINAGQVCTCVERVYVHSDVRKEFESAFVRAMSEVEIGDPVEDPDMGPQVSASEQQKTQDAIHRAVKQGAEVATGGATVTEPPSEDGYWVQPTVLTNVDQDMDIIHKEVFGPVAPIVEVESVDQAVEYSNDSTYGLSSYVFTESYRDAMQIAEDLEFGETFINGSGGAQQGHHIGWKESGIGGEDGKHGALKYTQLKSVYHNFD</sequence>
<feature type="active site" evidence="2">
    <location>
        <position position="63"/>
    </location>
</feature>
<evidence type="ECO:0000256" key="2">
    <source>
        <dbReference type="PROSITE-ProRule" id="PRU10007"/>
    </source>
</evidence>
<dbReference type="InterPro" id="IPR016163">
    <property type="entry name" value="Ald_DH_C"/>
</dbReference>
<gene>
    <name evidence="5" type="ORF">AUR66_20095</name>
</gene>
<dbReference type="PROSITE" id="PS00687">
    <property type="entry name" value="ALDEHYDE_DEHYDR_GLU"/>
    <property type="match status" value="1"/>
</dbReference>
<dbReference type="InterPro" id="IPR016161">
    <property type="entry name" value="Ald_DH/histidinol_DH"/>
</dbReference>
<dbReference type="Gene3D" id="3.40.309.10">
    <property type="entry name" value="Aldehyde Dehydrogenase, Chain A, domain 2"/>
    <property type="match status" value="1"/>
</dbReference>
<name>A0A0W1RDI0_9EURY</name>
<dbReference type="Gene3D" id="3.40.605.10">
    <property type="entry name" value="Aldehyde Dehydrogenase, Chain A, domain 1"/>
    <property type="match status" value="1"/>
</dbReference>
<organism evidence="5 6">
    <name type="scientific">Haloferax profundi</name>
    <dbReference type="NCBI Taxonomy" id="1544718"/>
    <lineage>
        <taxon>Archaea</taxon>
        <taxon>Methanobacteriati</taxon>
        <taxon>Methanobacteriota</taxon>
        <taxon>Stenosarchaea group</taxon>
        <taxon>Halobacteria</taxon>
        <taxon>Halobacteriales</taxon>
        <taxon>Haloferacaceae</taxon>
        <taxon>Haloferax</taxon>
    </lineage>
</organism>
<accession>A0A0W1RDI0</accession>
<evidence type="ECO:0000313" key="6">
    <source>
        <dbReference type="Proteomes" id="UP000053157"/>
    </source>
</evidence>
<dbReference type="Proteomes" id="UP000053157">
    <property type="component" value="Unassembled WGS sequence"/>
</dbReference>
<dbReference type="InterPro" id="IPR016162">
    <property type="entry name" value="Ald_DH_N"/>
</dbReference>
<dbReference type="AlphaFoldDB" id="A0A0W1RDI0"/>
<dbReference type="PANTHER" id="PTHR11699">
    <property type="entry name" value="ALDEHYDE DEHYDROGENASE-RELATED"/>
    <property type="match status" value="1"/>
</dbReference>
<dbReference type="InterPro" id="IPR015590">
    <property type="entry name" value="Aldehyde_DH_dom"/>
</dbReference>
<evidence type="ECO:0000256" key="1">
    <source>
        <dbReference type="ARBA" id="ARBA00023002"/>
    </source>
</evidence>
<evidence type="ECO:0000259" key="4">
    <source>
        <dbReference type="Pfam" id="PF00171"/>
    </source>
</evidence>
<dbReference type="GO" id="GO:0016620">
    <property type="term" value="F:oxidoreductase activity, acting on the aldehyde or oxo group of donors, NAD or NADP as acceptor"/>
    <property type="evidence" value="ECO:0007669"/>
    <property type="project" value="InterPro"/>
</dbReference>
<evidence type="ECO:0000256" key="3">
    <source>
        <dbReference type="RuleBase" id="RU003345"/>
    </source>
</evidence>
<proteinExistence type="inferred from homology"/>
<feature type="domain" description="Aldehyde dehydrogenase" evidence="4">
    <location>
        <begin position="6"/>
        <end position="288"/>
    </location>
</feature>
<dbReference type="InterPro" id="IPR029510">
    <property type="entry name" value="Ald_DH_CS_GLU"/>
</dbReference>
<reference evidence="5 6" key="1">
    <citation type="submission" date="2015-12" db="EMBL/GenBank/DDBJ databases">
        <title>Haloferax profundi sp. nov. isolated from the Discovery deep brine-seawater interface in the Red Sea.</title>
        <authorList>
            <person name="Zhang G."/>
            <person name="Stingl U."/>
            <person name="Rashid M."/>
        </authorList>
    </citation>
    <scope>NUCLEOTIDE SEQUENCE [LARGE SCALE GENOMIC DNA]</scope>
    <source>
        <strain evidence="5 6">SB29</strain>
    </source>
</reference>
<evidence type="ECO:0000313" key="5">
    <source>
        <dbReference type="EMBL" id="KTG11314.1"/>
    </source>
</evidence>
<protein>
    <recommendedName>
        <fullName evidence="4">Aldehyde dehydrogenase domain-containing protein</fullName>
    </recommendedName>
</protein>
<comment type="caution">
    <text evidence="5">The sequence shown here is derived from an EMBL/GenBank/DDBJ whole genome shotgun (WGS) entry which is preliminary data.</text>
</comment>